<sequence>MMSSQLSSRGRRFAALTATLATLLGAAACGVGGDAGSSGGGTGSDVTLTFQWWGNDDRAKATQQVVDLYESKNPGVKIETSYAPDANYWEKMATQVAGGNTPDIFQMKLEYFKEYQARGVIADLTPYTTGSDAALHTASMPKQYLAAGQIGDKTYGLPTGQATQALFYDPKAWTALGLTKPAPGWTWDDLKADGAKVKAATKGTKAVMADFGDEAPWFEAWLLQHGKSLYTDDGKLNFTETDLRDFWTFTSGLAAEGVLTPAKVTTANDRTVANSPLVKRAALAEINDVSLASSYFDGFGDVALAPLPSAPDAKTSGSFAGVTQLLTVSNKSTHQKEAVKFIDFFLNDPQAGKILGLTRGMPANQTVLTALSPTFKAGDKATYDFEQAMADKIVSRPPVAPEGGSQSLTDFKNEYDKVIFGKESVADAAKAMFAKFQSNIS</sequence>
<evidence type="ECO:0000256" key="1">
    <source>
        <dbReference type="SAM" id="SignalP"/>
    </source>
</evidence>
<feature type="signal peptide" evidence="1">
    <location>
        <begin position="1"/>
        <end position="28"/>
    </location>
</feature>
<dbReference type="Proteomes" id="UP001500190">
    <property type="component" value="Unassembled WGS sequence"/>
</dbReference>
<evidence type="ECO:0000313" key="2">
    <source>
        <dbReference type="EMBL" id="GAA1594958.1"/>
    </source>
</evidence>
<dbReference type="PANTHER" id="PTHR43649:SF30">
    <property type="entry name" value="ABC TRANSPORTER SUBSTRATE-BINDING PROTEIN"/>
    <property type="match status" value="1"/>
</dbReference>
<feature type="chain" id="PRO_5045431251" evidence="1">
    <location>
        <begin position="29"/>
        <end position="441"/>
    </location>
</feature>
<dbReference type="SUPFAM" id="SSF53850">
    <property type="entry name" value="Periplasmic binding protein-like II"/>
    <property type="match status" value="1"/>
</dbReference>
<evidence type="ECO:0000313" key="3">
    <source>
        <dbReference type="Proteomes" id="UP001500190"/>
    </source>
</evidence>
<protein>
    <submittedName>
        <fullName evidence="2">Extracellular solute-binding protein</fullName>
    </submittedName>
</protein>
<dbReference type="InterPro" id="IPR006059">
    <property type="entry name" value="SBP"/>
</dbReference>
<proteinExistence type="predicted"/>
<keyword evidence="1" id="KW-0732">Signal</keyword>
<dbReference type="PANTHER" id="PTHR43649">
    <property type="entry name" value="ARABINOSE-BINDING PROTEIN-RELATED"/>
    <property type="match status" value="1"/>
</dbReference>
<reference evidence="3" key="1">
    <citation type="journal article" date="2019" name="Int. J. Syst. Evol. Microbiol.">
        <title>The Global Catalogue of Microorganisms (GCM) 10K type strain sequencing project: providing services to taxonomists for standard genome sequencing and annotation.</title>
        <authorList>
            <consortium name="The Broad Institute Genomics Platform"/>
            <consortium name="The Broad Institute Genome Sequencing Center for Infectious Disease"/>
            <person name="Wu L."/>
            <person name="Ma J."/>
        </authorList>
    </citation>
    <scope>NUCLEOTIDE SEQUENCE [LARGE SCALE GENOMIC DNA]</scope>
    <source>
        <strain evidence="3">JCM 14304</strain>
    </source>
</reference>
<keyword evidence="3" id="KW-1185">Reference proteome</keyword>
<name>A0ABP4Q0B1_9ACTN</name>
<gene>
    <name evidence="2" type="ORF">GCM10009742_47080</name>
</gene>
<accession>A0ABP4Q0B1</accession>
<comment type="caution">
    <text evidence="2">The sequence shown here is derived from an EMBL/GenBank/DDBJ whole genome shotgun (WGS) entry which is preliminary data.</text>
</comment>
<dbReference type="InterPro" id="IPR050490">
    <property type="entry name" value="Bact_solute-bd_prot1"/>
</dbReference>
<dbReference type="EMBL" id="BAAAND010000008">
    <property type="protein sequence ID" value="GAA1594958.1"/>
    <property type="molecule type" value="Genomic_DNA"/>
</dbReference>
<dbReference type="Gene3D" id="3.40.190.10">
    <property type="entry name" value="Periplasmic binding protein-like II"/>
    <property type="match status" value="2"/>
</dbReference>
<dbReference type="Pfam" id="PF01547">
    <property type="entry name" value="SBP_bac_1"/>
    <property type="match status" value="1"/>
</dbReference>
<organism evidence="2 3">
    <name type="scientific">Kribbella karoonensis</name>
    <dbReference type="NCBI Taxonomy" id="324851"/>
    <lineage>
        <taxon>Bacteria</taxon>
        <taxon>Bacillati</taxon>
        <taxon>Actinomycetota</taxon>
        <taxon>Actinomycetes</taxon>
        <taxon>Propionibacteriales</taxon>
        <taxon>Kribbellaceae</taxon>
        <taxon>Kribbella</taxon>
    </lineage>
</organism>